<dbReference type="AlphaFoldDB" id="A0A127VGN8"/>
<dbReference type="PROSITE" id="PS51257">
    <property type="entry name" value="PROKAR_LIPOPROTEIN"/>
    <property type="match status" value="1"/>
</dbReference>
<comment type="similarity">
    <text evidence="2">Belongs to the FKBP-type PPIase family.</text>
</comment>
<dbReference type="PATRIC" id="fig|188932.3.peg.3813"/>
<evidence type="ECO:0000256" key="2">
    <source>
        <dbReference type="ARBA" id="ARBA00006577"/>
    </source>
</evidence>
<evidence type="ECO:0000259" key="7">
    <source>
        <dbReference type="PROSITE" id="PS50059"/>
    </source>
</evidence>
<dbReference type="OrthoDB" id="9814548at2"/>
<organism evidence="8 9">
    <name type="scientific">Pedobacter cryoconitis</name>
    <dbReference type="NCBI Taxonomy" id="188932"/>
    <lineage>
        <taxon>Bacteria</taxon>
        <taxon>Pseudomonadati</taxon>
        <taxon>Bacteroidota</taxon>
        <taxon>Sphingobacteriia</taxon>
        <taxon>Sphingobacteriales</taxon>
        <taxon>Sphingobacteriaceae</taxon>
        <taxon>Pedobacter</taxon>
    </lineage>
</organism>
<evidence type="ECO:0000313" key="9">
    <source>
        <dbReference type="Proteomes" id="UP000071561"/>
    </source>
</evidence>
<dbReference type="EC" id="5.2.1.8" evidence="3 6"/>
<reference evidence="8 9" key="1">
    <citation type="submission" date="2016-03" db="EMBL/GenBank/DDBJ databases">
        <title>Complete genome sequence of Pedobacter cryoconitis PAMC 27485.</title>
        <authorList>
            <person name="Lee J."/>
            <person name="Kim O.-S."/>
        </authorList>
    </citation>
    <scope>NUCLEOTIDE SEQUENCE [LARGE SCALE GENOMIC DNA]</scope>
    <source>
        <strain evidence="8 9">PAMC 27485</strain>
    </source>
</reference>
<evidence type="ECO:0000256" key="1">
    <source>
        <dbReference type="ARBA" id="ARBA00000971"/>
    </source>
</evidence>
<gene>
    <name evidence="8" type="ORF">AY601_3671</name>
</gene>
<keyword evidence="9" id="KW-1185">Reference proteome</keyword>
<sequence length="330" mass="35480">MKKTLVILFAATLGLAACNNFKKGPGGLMYTIHKTEGKDKIVEGDIIKINAIQKTEKDSVTSSTYDIQQPAVFPVSKKQWAGDISDALMLLAEGDSATFKIDLDSMAKYSNQPKPATQKDKYMVFTVKIEKVMHKAKGEADSTFQKKATEFFQKDFQATVAKHKAAEAGKIKNFIEDNKLKVQTTASGLQYVITAPGDAQRATPTDTLMVNYTGKLLTKKSDGKESVFDTSVEKVAKESGKFNAMAQYGPRPFTIGRAIPGFDEGLKLIGKGGKITLIIPSKLAYGEGGMPQGGITPFSPLAFDVEITDIKKPTGAPAAAAPVMAPAAKK</sequence>
<evidence type="ECO:0000256" key="3">
    <source>
        <dbReference type="ARBA" id="ARBA00013194"/>
    </source>
</evidence>
<dbReference type="PANTHER" id="PTHR43811">
    <property type="entry name" value="FKBP-TYPE PEPTIDYL-PROLYL CIS-TRANS ISOMERASE FKPA"/>
    <property type="match status" value="1"/>
</dbReference>
<keyword evidence="5 6" id="KW-0413">Isomerase</keyword>
<dbReference type="Proteomes" id="UP000071561">
    <property type="component" value="Chromosome"/>
</dbReference>
<dbReference type="Gene3D" id="3.10.50.40">
    <property type="match status" value="2"/>
</dbReference>
<evidence type="ECO:0000256" key="6">
    <source>
        <dbReference type="PROSITE-ProRule" id="PRU00277"/>
    </source>
</evidence>
<feature type="domain" description="PPIase FKBP-type" evidence="7">
    <location>
        <begin position="205"/>
        <end position="311"/>
    </location>
</feature>
<dbReference type="PROSITE" id="PS50059">
    <property type="entry name" value="FKBP_PPIASE"/>
    <property type="match status" value="1"/>
</dbReference>
<dbReference type="RefSeq" id="WP_068403637.1">
    <property type="nucleotide sequence ID" value="NZ_CP014504.1"/>
</dbReference>
<evidence type="ECO:0000313" key="8">
    <source>
        <dbReference type="EMBL" id="AMQ00533.1"/>
    </source>
</evidence>
<accession>A0A127VGN8</accession>
<dbReference type="PANTHER" id="PTHR43811:SF19">
    <property type="entry name" value="39 KDA FK506-BINDING NUCLEAR PROTEIN"/>
    <property type="match status" value="1"/>
</dbReference>
<dbReference type="KEGG" id="pcm:AY601_3671"/>
<evidence type="ECO:0000256" key="4">
    <source>
        <dbReference type="ARBA" id="ARBA00023110"/>
    </source>
</evidence>
<dbReference type="InterPro" id="IPR001179">
    <property type="entry name" value="PPIase_FKBP_dom"/>
</dbReference>
<name>A0A127VGN8_9SPHI</name>
<evidence type="ECO:0000256" key="5">
    <source>
        <dbReference type="ARBA" id="ARBA00023235"/>
    </source>
</evidence>
<keyword evidence="4 6" id="KW-0697">Rotamase</keyword>
<protein>
    <recommendedName>
        <fullName evidence="3 6">peptidylprolyl isomerase</fullName>
        <ecNumber evidence="3 6">5.2.1.8</ecNumber>
    </recommendedName>
</protein>
<comment type="catalytic activity">
    <reaction evidence="1 6">
        <text>[protein]-peptidylproline (omega=180) = [protein]-peptidylproline (omega=0)</text>
        <dbReference type="Rhea" id="RHEA:16237"/>
        <dbReference type="Rhea" id="RHEA-COMP:10747"/>
        <dbReference type="Rhea" id="RHEA-COMP:10748"/>
        <dbReference type="ChEBI" id="CHEBI:83833"/>
        <dbReference type="ChEBI" id="CHEBI:83834"/>
        <dbReference type="EC" id="5.2.1.8"/>
    </reaction>
</comment>
<dbReference type="EMBL" id="CP014504">
    <property type="protein sequence ID" value="AMQ00533.1"/>
    <property type="molecule type" value="Genomic_DNA"/>
</dbReference>
<dbReference type="SUPFAM" id="SSF54534">
    <property type="entry name" value="FKBP-like"/>
    <property type="match status" value="2"/>
</dbReference>
<dbReference type="InterPro" id="IPR046357">
    <property type="entry name" value="PPIase_dom_sf"/>
</dbReference>
<dbReference type="GO" id="GO:0003755">
    <property type="term" value="F:peptidyl-prolyl cis-trans isomerase activity"/>
    <property type="evidence" value="ECO:0007669"/>
    <property type="project" value="UniProtKB-KW"/>
</dbReference>
<dbReference type="Pfam" id="PF00254">
    <property type="entry name" value="FKBP_C"/>
    <property type="match status" value="2"/>
</dbReference>
<proteinExistence type="inferred from homology"/>